<dbReference type="CDD" id="cd00303">
    <property type="entry name" value="retropepsin_like"/>
    <property type="match status" value="1"/>
</dbReference>
<dbReference type="InterPro" id="IPR036875">
    <property type="entry name" value="Znf_CCHC_sf"/>
</dbReference>
<keyword evidence="1" id="KW-0479">Metal-binding</keyword>
<dbReference type="AlphaFoldDB" id="A0A2I0VAH1"/>
<dbReference type="GO" id="GO:0003676">
    <property type="term" value="F:nucleic acid binding"/>
    <property type="evidence" value="ECO:0007669"/>
    <property type="project" value="InterPro"/>
</dbReference>
<name>A0A2I0VAH1_9ASPA</name>
<sequence length="178" mass="19271">MTGQCFRCGQPGHRIAECPQTGFDRQSESKSESFVRPTGRPRTVPPRTVSEGSSGRAGSSGSVARRPPTGNQKELSSSVAPAPVQPRVYSLNQQEARDAPDVVTGTVYISEHPCHVLFDSEAIHSFISEHCFDALQLTSVTLPVSLFVILPAGNNLIKWKSCLILLSISSYDVILSMN</sequence>
<accession>A0A2I0VAH1</accession>
<dbReference type="SUPFAM" id="SSF57756">
    <property type="entry name" value="Retrovirus zinc finger-like domains"/>
    <property type="match status" value="1"/>
</dbReference>
<organism evidence="4 5">
    <name type="scientific">Dendrobium catenatum</name>
    <dbReference type="NCBI Taxonomy" id="906689"/>
    <lineage>
        <taxon>Eukaryota</taxon>
        <taxon>Viridiplantae</taxon>
        <taxon>Streptophyta</taxon>
        <taxon>Embryophyta</taxon>
        <taxon>Tracheophyta</taxon>
        <taxon>Spermatophyta</taxon>
        <taxon>Magnoliopsida</taxon>
        <taxon>Liliopsida</taxon>
        <taxon>Asparagales</taxon>
        <taxon>Orchidaceae</taxon>
        <taxon>Epidendroideae</taxon>
        <taxon>Malaxideae</taxon>
        <taxon>Dendrobiinae</taxon>
        <taxon>Dendrobium</taxon>
    </lineage>
</organism>
<dbReference type="PROSITE" id="PS50158">
    <property type="entry name" value="ZF_CCHC"/>
    <property type="match status" value="1"/>
</dbReference>
<dbReference type="GO" id="GO:0008270">
    <property type="term" value="F:zinc ion binding"/>
    <property type="evidence" value="ECO:0007669"/>
    <property type="project" value="UniProtKB-KW"/>
</dbReference>
<evidence type="ECO:0000256" key="1">
    <source>
        <dbReference type="PROSITE-ProRule" id="PRU00047"/>
    </source>
</evidence>
<evidence type="ECO:0000313" key="5">
    <source>
        <dbReference type="Proteomes" id="UP000233837"/>
    </source>
</evidence>
<feature type="region of interest" description="Disordered" evidence="2">
    <location>
        <begin position="11"/>
        <end position="84"/>
    </location>
</feature>
<feature type="compositionally biased region" description="Low complexity" evidence="2">
    <location>
        <begin position="35"/>
        <end position="66"/>
    </location>
</feature>
<dbReference type="InterPro" id="IPR001878">
    <property type="entry name" value="Znf_CCHC"/>
</dbReference>
<dbReference type="SMART" id="SM00343">
    <property type="entry name" value="ZnF_C2HC"/>
    <property type="match status" value="1"/>
</dbReference>
<proteinExistence type="predicted"/>
<evidence type="ECO:0000256" key="2">
    <source>
        <dbReference type="SAM" id="MobiDB-lite"/>
    </source>
</evidence>
<reference evidence="4 5" key="1">
    <citation type="journal article" date="2016" name="Sci. Rep.">
        <title>The Dendrobium catenatum Lindl. genome sequence provides insights into polysaccharide synthase, floral development and adaptive evolution.</title>
        <authorList>
            <person name="Zhang G.Q."/>
            <person name="Xu Q."/>
            <person name="Bian C."/>
            <person name="Tsai W.C."/>
            <person name="Yeh C.M."/>
            <person name="Liu K.W."/>
            <person name="Yoshida K."/>
            <person name="Zhang L.S."/>
            <person name="Chang S.B."/>
            <person name="Chen F."/>
            <person name="Shi Y."/>
            <person name="Su Y.Y."/>
            <person name="Zhang Y.Q."/>
            <person name="Chen L.J."/>
            <person name="Yin Y."/>
            <person name="Lin M."/>
            <person name="Huang H."/>
            <person name="Deng H."/>
            <person name="Wang Z.W."/>
            <person name="Zhu S.L."/>
            <person name="Zhao X."/>
            <person name="Deng C."/>
            <person name="Niu S.C."/>
            <person name="Huang J."/>
            <person name="Wang M."/>
            <person name="Liu G.H."/>
            <person name="Yang H.J."/>
            <person name="Xiao X.J."/>
            <person name="Hsiao Y.Y."/>
            <person name="Wu W.L."/>
            <person name="Chen Y.Y."/>
            <person name="Mitsuda N."/>
            <person name="Ohme-Takagi M."/>
            <person name="Luo Y.B."/>
            <person name="Van de Peer Y."/>
            <person name="Liu Z.J."/>
        </authorList>
    </citation>
    <scope>NUCLEOTIDE SEQUENCE [LARGE SCALE GENOMIC DNA]</scope>
    <source>
        <tissue evidence="4">The whole plant</tissue>
    </source>
</reference>
<evidence type="ECO:0000259" key="3">
    <source>
        <dbReference type="PROSITE" id="PS50158"/>
    </source>
</evidence>
<protein>
    <recommendedName>
        <fullName evidence="3">CCHC-type domain-containing protein</fullName>
    </recommendedName>
</protein>
<dbReference type="Pfam" id="PF00098">
    <property type="entry name" value="zf-CCHC"/>
    <property type="match status" value="1"/>
</dbReference>
<dbReference type="Proteomes" id="UP000233837">
    <property type="component" value="Unassembled WGS sequence"/>
</dbReference>
<gene>
    <name evidence="4" type="ORF">MA16_Dca018517</name>
</gene>
<keyword evidence="1" id="KW-0862">Zinc</keyword>
<dbReference type="EMBL" id="KZ503951">
    <property type="protein sequence ID" value="PKU60397.1"/>
    <property type="molecule type" value="Genomic_DNA"/>
</dbReference>
<evidence type="ECO:0000313" key="4">
    <source>
        <dbReference type="EMBL" id="PKU60397.1"/>
    </source>
</evidence>
<keyword evidence="1" id="KW-0863">Zinc-finger</keyword>
<dbReference type="Gene3D" id="4.10.60.10">
    <property type="entry name" value="Zinc finger, CCHC-type"/>
    <property type="match status" value="1"/>
</dbReference>
<feature type="compositionally biased region" description="Polar residues" evidence="2">
    <location>
        <begin position="69"/>
        <end position="79"/>
    </location>
</feature>
<feature type="domain" description="CCHC-type" evidence="3">
    <location>
        <begin position="5"/>
        <end position="20"/>
    </location>
</feature>
<keyword evidence="5" id="KW-1185">Reference proteome</keyword>
<reference evidence="4 5" key="2">
    <citation type="journal article" date="2017" name="Nature">
        <title>The Apostasia genome and the evolution of orchids.</title>
        <authorList>
            <person name="Zhang G.Q."/>
            <person name="Liu K.W."/>
            <person name="Li Z."/>
            <person name="Lohaus R."/>
            <person name="Hsiao Y.Y."/>
            <person name="Niu S.C."/>
            <person name="Wang J.Y."/>
            <person name="Lin Y.C."/>
            <person name="Xu Q."/>
            <person name="Chen L.J."/>
            <person name="Yoshida K."/>
            <person name="Fujiwara S."/>
            <person name="Wang Z.W."/>
            <person name="Zhang Y.Q."/>
            <person name="Mitsuda N."/>
            <person name="Wang M."/>
            <person name="Liu G.H."/>
            <person name="Pecoraro L."/>
            <person name="Huang H.X."/>
            <person name="Xiao X.J."/>
            <person name="Lin M."/>
            <person name="Wu X.Y."/>
            <person name="Wu W.L."/>
            <person name="Chen Y.Y."/>
            <person name="Chang S.B."/>
            <person name="Sakamoto S."/>
            <person name="Ohme-Takagi M."/>
            <person name="Yagi M."/>
            <person name="Zeng S.J."/>
            <person name="Shen C.Y."/>
            <person name="Yeh C.M."/>
            <person name="Luo Y.B."/>
            <person name="Tsai W.C."/>
            <person name="Van de Peer Y."/>
            <person name="Liu Z.J."/>
        </authorList>
    </citation>
    <scope>NUCLEOTIDE SEQUENCE [LARGE SCALE GENOMIC DNA]</scope>
    <source>
        <tissue evidence="4">The whole plant</tissue>
    </source>
</reference>
<dbReference type="Pfam" id="PF08284">
    <property type="entry name" value="RVP_2"/>
    <property type="match status" value="1"/>
</dbReference>